<keyword evidence="4" id="KW-0963">Cytoplasm</keyword>
<dbReference type="PANTHER" id="PTHR28246:SF1">
    <property type="entry name" value="G1-SPECIFIC TRANSCRIPTIONAL REPRESSOR WHI5-RELATED"/>
    <property type="match status" value="1"/>
</dbReference>
<evidence type="ECO:0000256" key="3">
    <source>
        <dbReference type="ARBA" id="ARBA00006922"/>
    </source>
</evidence>
<name>A0ABR3R511_9PLEO</name>
<evidence type="ECO:0000256" key="5">
    <source>
        <dbReference type="ARBA" id="ARBA00022491"/>
    </source>
</evidence>
<evidence type="ECO:0000256" key="9">
    <source>
        <dbReference type="SAM" id="MobiDB-lite"/>
    </source>
</evidence>
<evidence type="ECO:0000256" key="8">
    <source>
        <dbReference type="ARBA" id="ARBA00023242"/>
    </source>
</evidence>
<gene>
    <name evidence="10" type="ORF">SLS59_006533</name>
</gene>
<feature type="compositionally biased region" description="Polar residues" evidence="9">
    <location>
        <begin position="72"/>
        <end position="83"/>
    </location>
</feature>
<dbReference type="InterPro" id="IPR013734">
    <property type="entry name" value="TF_Nrm1/Whi5"/>
</dbReference>
<organism evidence="10 11">
    <name type="scientific">Nothophoma quercina</name>
    <dbReference type="NCBI Taxonomy" id="749835"/>
    <lineage>
        <taxon>Eukaryota</taxon>
        <taxon>Fungi</taxon>
        <taxon>Dikarya</taxon>
        <taxon>Ascomycota</taxon>
        <taxon>Pezizomycotina</taxon>
        <taxon>Dothideomycetes</taxon>
        <taxon>Pleosporomycetidae</taxon>
        <taxon>Pleosporales</taxon>
        <taxon>Pleosporineae</taxon>
        <taxon>Didymellaceae</taxon>
        <taxon>Nothophoma</taxon>
    </lineage>
</organism>
<comment type="caution">
    <text evidence="10">The sequence shown here is derived from an EMBL/GenBank/DDBJ whole genome shotgun (WGS) entry which is preliminary data.</text>
</comment>
<feature type="region of interest" description="Disordered" evidence="9">
    <location>
        <begin position="186"/>
        <end position="229"/>
    </location>
</feature>
<comment type="similarity">
    <text evidence="3">Belongs to the WHI5/NRM1 family.</text>
</comment>
<dbReference type="EMBL" id="JAKIXB020000021">
    <property type="protein sequence ID" value="KAL1599082.1"/>
    <property type="molecule type" value="Genomic_DNA"/>
</dbReference>
<feature type="compositionally biased region" description="Polar residues" evidence="9">
    <location>
        <begin position="346"/>
        <end position="363"/>
    </location>
</feature>
<comment type="subcellular location">
    <subcellularLocation>
        <location evidence="2">Cytoplasm</location>
    </subcellularLocation>
    <subcellularLocation>
        <location evidence="1">Nucleus</location>
    </subcellularLocation>
</comment>
<dbReference type="Pfam" id="PF08528">
    <property type="entry name" value="Whi5"/>
    <property type="match status" value="1"/>
</dbReference>
<keyword evidence="6" id="KW-0805">Transcription regulation</keyword>
<feature type="region of interest" description="Disordered" evidence="9">
    <location>
        <begin position="1"/>
        <end position="138"/>
    </location>
</feature>
<dbReference type="Proteomes" id="UP001521222">
    <property type="component" value="Unassembled WGS sequence"/>
</dbReference>
<dbReference type="PANTHER" id="PTHR28246">
    <property type="entry name" value="G1-SPECIFIC TRANSCRIPTIONAL REPRESSOR WHI5-RELATED"/>
    <property type="match status" value="1"/>
</dbReference>
<evidence type="ECO:0000256" key="4">
    <source>
        <dbReference type="ARBA" id="ARBA00022490"/>
    </source>
</evidence>
<sequence length="407" mass="43584">MQTDIAHPIDITTPHRLDIPESQESVESTISSTFSAPALPSTSSNLSSDYDVASPSEPNGSAGHSKPAQEPVATSPSQVYSKATKTDAPQINIAAANAPQTGHTTVTPVSLVSPTTHGFKRSADGSVKGDGSATSPTERTFAHKRNKSMDTHSNTRIGELSAQLKTRLSYAMVKVQNGWEKQSLEELEEVHSQRGSPNSAPGGSRVHFESPSALDYRRRPSAVSDNSDFMMMSPASDSVRSPAVNSAYWRSSNKPAMNAAANLISITGGNAGLGLAPAPEFESARRRRSSTTHPPPFLPGSAQRKHHSDVGAGQRAPATPRAGILRMPSQQAEKDAVDTLLFMSSPKNSQQFPHTNQVGQSSLREGAPQRRVMFEAYPPQDRRMVYQPPMPTASHYSAGPYAPQPAR</sequence>
<feature type="region of interest" description="Disordered" evidence="9">
    <location>
        <begin position="280"/>
        <end position="324"/>
    </location>
</feature>
<keyword evidence="8" id="KW-0539">Nucleus</keyword>
<accession>A0ABR3R511</accession>
<keyword evidence="7" id="KW-0804">Transcription</keyword>
<keyword evidence="5" id="KW-0678">Repressor</keyword>
<evidence type="ECO:0000256" key="7">
    <source>
        <dbReference type="ARBA" id="ARBA00023163"/>
    </source>
</evidence>
<feature type="compositionally biased region" description="Low complexity" evidence="9">
    <location>
        <begin position="88"/>
        <end position="116"/>
    </location>
</feature>
<feature type="region of interest" description="Disordered" evidence="9">
    <location>
        <begin position="346"/>
        <end position="407"/>
    </location>
</feature>
<feature type="compositionally biased region" description="Polar residues" evidence="9">
    <location>
        <begin position="22"/>
        <end position="48"/>
    </location>
</feature>
<evidence type="ECO:0000313" key="10">
    <source>
        <dbReference type="EMBL" id="KAL1599082.1"/>
    </source>
</evidence>
<reference evidence="10 11" key="1">
    <citation type="submission" date="2024-02" db="EMBL/GenBank/DDBJ databases">
        <title>De novo assembly and annotation of 12 fungi associated with fruit tree decline syndrome in Ontario, Canada.</title>
        <authorList>
            <person name="Sulman M."/>
            <person name="Ellouze W."/>
            <person name="Ilyukhin E."/>
        </authorList>
    </citation>
    <scope>NUCLEOTIDE SEQUENCE [LARGE SCALE GENOMIC DNA]</scope>
    <source>
        <strain evidence="10 11">M97-236</strain>
    </source>
</reference>
<evidence type="ECO:0000256" key="6">
    <source>
        <dbReference type="ARBA" id="ARBA00023015"/>
    </source>
</evidence>
<evidence type="ECO:0000256" key="1">
    <source>
        <dbReference type="ARBA" id="ARBA00004123"/>
    </source>
</evidence>
<evidence type="ECO:0008006" key="12">
    <source>
        <dbReference type="Google" id="ProtNLM"/>
    </source>
</evidence>
<dbReference type="InterPro" id="IPR039198">
    <property type="entry name" value="Srl3/Whi5"/>
</dbReference>
<protein>
    <recommendedName>
        <fullName evidence="12">Cyclin-dependent kinase</fullName>
    </recommendedName>
</protein>
<evidence type="ECO:0000256" key="2">
    <source>
        <dbReference type="ARBA" id="ARBA00004496"/>
    </source>
</evidence>
<evidence type="ECO:0000313" key="11">
    <source>
        <dbReference type="Proteomes" id="UP001521222"/>
    </source>
</evidence>
<proteinExistence type="inferred from homology"/>
<keyword evidence="11" id="KW-1185">Reference proteome</keyword>